<evidence type="ECO:0000313" key="4">
    <source>
        <dbReference type="Proteomes" id="UP001208771"/>
    </source>
</evidence>
<dbReference type="PROSITE" id="PS51318">
    <property type="entry name" value="TAT"/>
    <property type="match status" value="1"/>
</dbReference>
<dbReference type="AlphaFoldDB" id="A0AAE3SWD0"/>
<keyword evidence="2" id="KW-0732">Signal</keyword>
<dbReference type="EMBL" id="JANFPI010000007">
    <property type="protein sequence ID" value="MCX8999245.1"/>
    <property type="molecule type" value="Genomic_DNA"/>
</dbReference>
<protein>
    <submittedName>
        <fullName evidence="3">Uncharacterized protein</fullName>
    </submittedName>
</protein>
<feature type="region of interest" description="Disordered" evidence="1">
    <location>
        <begin position="55"/>
        <end position="82"/>
    </location>
</feature>
<gene>
    <name evidence="3" type="ORF">NOF55_19250</name>
</gene>
<dbReference type="Proteomes" id="UP001208771">
    <property type="component" value="Unassembled WGS sequence"/>
</dbReference>
<accession>A0AAE3SWD0</accession>
<name>A0AAE3SWD0_9HYPH</name>
<proteinExistence type="predicted"/>
<comment type="caution">
    <text evidence="3">The sequence shown here is derived from an EMBL/GenBank/DDBJ whole genome shotgun (WGS) entry which is preliminary data.</text>
</comment>
<keyword evidence="4" id="KW-1185">Reference proteome</keyword>
<feature type="chain" id="PRO_5042260550" evidence="2">
    <location>
        <begin position="27"/>
        <end position="101"/>
    </location>
</feature>
<evidence type="ECO:0000313" key="3">
    <source>
        <dbReference type="EMBL" id="MCX8999245.1"/>
    </source>
</evidence>
<dbReference type="RefSeq" id="WP_306412742.1">
    <property type="nucleotide sequence ID" value="NZ_JANFPI010000007.1"/>
</dbReference>
<organism evidence="3 4">
    <name type="scientific">Ectorhizobium quercum</name>
    <dbReference type="NCBI Taxonomy" id="2965071"/>
    <lineage>
        <taxon>Bacteria</taxon>
        <taxon>Pseudomonadati</taxon>
        <taxon>Pseudomonadota</taxon>
        <taxon>Alphaproteobacteria</taxon>
        <taxon>Hyphomicrobiales</taxon>
        <taxon>Rhizobiaceae</taxon>
        <taxon>Ectorhizobium</taxon>
    </lineage>
</organism>
<evidence type="ECO:0000256" key="1">
    <source>
        <dbReference type="SAM" id="MobiDB-lite"/>
    </source>
</evidence>
<feature type="signal peptide" evidence="2">
    <location>
        <begin position="1"/>
        <end position="26"/>
    </location>
</feature>
<evidence type="ECO:0000256" key="2">
    <source>
        <dbReference type="SAM" id="SignalP"/>
    </source>
</evidence>
<reference evidence="3" key="1">
    <citation type="submission" date="2022-07" db="EMBL/GenBank/DDBJ databases">
        <title>Ectorhizobium quercum gen.nov., sp. nov.</title>
        <authorList>
            <person name="Ma T."/>
            <person name="Li Y."/>
        </authorList>
    </citation>
    <scope>NUCLEOTIDE SEQUENCE</scope>
    <source>
        <strain evidence="3">BDR2-2</strain>
    </source>
</reference>
<dbReference type="InterPro" id="IPR006311">
    <property type="entry name" value="TAT_signal"/>
</dbReference>
<sequence length="101" mass="10498">MRTRRTALMAAALACLAALPAATASAGSVSGSGLPSVTRWGDTYAGAASTAGTRHGTYFHLDRKTRPAPAAERQEKRTRPPVVIGAEPECSYEAGVCVIRP</sequence>